<protein>
    <recommendedName>
        <fullName evidence="3">DNA (cytosine-5-)-methyltransferase</fullName>
    </recommendedName>
</protein>
<dbReference type="Gene3D" id="3.40.50.150">
    <property type="entry name" value="Vaccinia Virus protein VP39"/>
    <property type="match status" value="1"/>
</dbReference>
<dbReference type="SUPFAM" id="SSF53335">
    <property type="entry name" value="S-adenosyl-L-methionine-dependent methyltransferases"/>
    <property type="match status" value="1"/>
</dbReference>
<accession>A0A812MNA6</accession>
<comment type="caution">
    <text evidence="1">The sequence shown here is derived from an EMBL/GenBank/DDBJ whole genome shotgun (WGS) entry which is preliminary data.</text>
</comment>
<sequence length="194" mass="21868">MNIPFNVMSASDPNYKCCRMLSSSNNRTKVPTHWHRDLEAQIAGKACLRHPFASGCDPSPVHVDVGICGTPCHPFSTQRAGRFEPGSVEAHHECDIALGQFIRWLARFQPSVQIFEQVMGFTMPFTKGGSYTPLQRLKELLQQQTFQGGGYWLVTKNLDMRIWLAISRPRRKLLLVSLSLPGPRINAYGAWIRA</sequence>
<evidence type="ECO:0000313" key="1">
    <source>
        <dbReference type="EMBL" id="CAE7274819.1"/>
    </source>
</evidence>
<dbReference type="EMBL" id="CAJNIZ010009002">
    <property type="protein sequence ID" value="CAE7274819.1"/>
    <property type="molecule type" value="Genomic_DNA"/>
</dbReference>
<dbReference type="AlphaFoldDB" id="A0A812MNA6"/>
<reference evidence="1" key="1">
    <citation type="submission" date="2021-02" db="EMBL/GenBank/DDBJ databases">
        <authorList>
            <person name="Dougan E. K."/>
            <person name="Rhodes N."/>
            <person name="Thang M."/>
            <person name="Chan C."/>
        </authorList>
    </citation>
    <scope>NUCLEOTIDE SEQUENCE</scope>
</reference>
<evidence type="ECO:0008006" key="3">
    <source>
        <dbReference type="Google" id="ProtNLM"/>
    </source>
</evidence>
<name>A0A812MNA6_SYMPI</name>
<gene>
    <name evidence="1" type="ORF">SPIL2461_LOCUS6106</name>
</gene>
<keyword evidence="2" id="KW-1185">Reference proteome</keyword>
<dbReference type="Proteomes" id="UP000649617">
    <property type="component" value="Unassembled WGS sequence"/>
</dbReference>
<evidence type="ECO:0000313" key="2">
    <source>
        <dbReference type="Proteomes" id="UP000649617"/>
    </source>
</evidence>
<proteinExistence type="predicted"/>
<dbReference type="InterPro" id="IPR029063">
    <property type="entry name" value="SAM-dependent_MTases_sf"/>
</dbReference>
<organism evidence="1 2">
    <name type="scientific">Symbiodinium pilosum</name>
    <name type="common">Dinoflagellate</name>
    <dbReference type="NCBI Taxonomy" id="2952"/>
    <lineage>
        <taxon>Eukaryota</taxon>
        <taxon>Sar</taxon>
        <taxon>Alveolata</taxon>
        <taxon>Dinophyceae</taxon>
        <taxon>Suessiales</taxon>
        <taxon>Symbiodiniaceae</taxon>
        <taxon>Symbiodinium</taxon>
    </lineage>
</organism>